<dbReference type="GO" id="GO:0005524">
    <property type="term" value="F:ATP binding"/>
    <property type="evidence" value="ECO:0007669"/>
    <property type="project" value="UniProtKB-UniRule"/>
</dbReference>
<dbReference type="GO" id="GO:0008017">
    <property type="term" value="F:microtubule binding"/>
    <property type="evidence" value="ECO:0007669"/>
    <property type="project" value="InterPro"/>
</dbReference>
<dbReference type="Pfam" id="PF00225">
    <property type="entry name" value="Kinesin"/>
    <property type="match status" value="1"/>
</dbReference>
<dbReference type="GO" id="GO:0032888">
    <property type="term" value="P:regulation of mitotic spindle elongation"/>
    <property type="evidence" value="ECO:0007669"/>
    <property type="project" value="EnsemblFungi"/>
</dbReference>
<dbReference type="PRINTS" id="PR00380">
    <property type="entry name" value="KINESINHEAVY"/>
</dbReference>
<comment type="subcellular location">
    <subcellularLocation>
        <location evidence="1">Cytoplasm</location>
        <location evidence="1">Cytoskeleton</location>
    </subcellularLocation>
</comment>
<protein>
    <recommendedName>
        <fullName evidence="10">Kinesin-like protein</fullName>
    </recommendedName>
</protein>
<feature type="binding site" evidence="9">
    <location>
        <begin position="131"/>
        <end position="138"/>
    </location>
    <ligand>
        <name>ATP</name>
        <dbReference type="ChEBI" id="CHEBI:30616"/>
    </ligand>
</feature>
<dbReference type="InterPro" id="IPR027640">
    <property type="entry name" value="Kinesin-like_fam"/>
</dbReference>
<evidence type="ECO:0000259" key="11">
    <source>
        <dbReference type="PROSITE" id="PS50067"/>
    </source>
</evidence>
<dbReference type="GO" id="GO:0099606">
    <property type="term" value="P:microtubule plus-end directed mitotic chromosome migration"/>
    <property type="evidence" value="ECO:0007669"/>
    <property type="project" value="EnsemblFungi"/>
</dbReference>
<evidence type="ECO:0000256" key="2">
    <source>
        <dbReference type="ARBA" id="ARBA00022490"/>
    </source>
</evidence>
<dbReference type="GO" id="GO:0007020">
    <property type="term" value="P:microtubule nucleation"/>
    <property type="evidence" value="ECO:0007669"/>
    <property type="project" value="EnsemblFungi"/>
</dbReference>
<feature type="domain" description="Kinesin motor" evidence="11">
    <location>
        <begin position="10"/>
        <end position="380"/>
    </location>
</feature>
<dbReference type="GO" id="GO:0045144">
    <property type="term" value="P:meiotic sister chromatid segregation"/>
    <property type="evidence" value="ECO:0007669"/>
    <property type="project" value="EnsemblFungi"/>
</dbReference>
<keyword evidence="3 10" id="KW-0493">Microtubule</keyword>
<dbReference type="eggNOG" id="KOG0242">
    <property type="taxonomic scope" value="Eukaryota"/>
</dbReference>
<dbReference type="FunCoup" id="H2AXB6">
    <property type="interactions" value="128"/>
</dbReference>
<dbReference type="GO" id="GO:1990023">
    <property type="term" value="C:mitotic spindle midzone"/>
    <property type="evidence" value="ECO:0007669"/>
    <property type="project" value="EnsemblFungi"/>
</dbReference>
<dbReference type="CDD" id="cd01370">
    <property type="entry name" value="KISc_KIP3_like"/>
    <property type="match status" value="1"/>
</dbReference>
<evidence type="ECO:0000256" key="7">
    <source>
        <dbReference type="ARBA" id="ARBA00023175"/>
    </source>
</evidence>
<dbReference type="GO" id="GO:0070462">
    <property type="term" value="P:plus-end specific microtubule depolymerization"/>
    <property type="evidence" value="ECO:0007669"/>
    <property type="project" value="EnsemblFungi"/>
</dbReference>
<dbReference type="AlphaFoldDB" id="H2AXB6"/>
<sequence>MSSSGSKQSSIVVAVRIRPFNDTERPHLIDYDNINNMKKPTGIWKIVDCLDDKMLIFDPQDRNPLNMINENILNSIANKHVKFNKKRSETKFIFDKLFDDDSTQEQIFEDTTRPLLDSVLDGFNGTVFAYGATGCGKTYTINGTSEDPGIIFRTMNELFGKIEILLQDSNRSKIEISLSYLEIYNETIRDLLKPETPSKKLIIREDQNSKISVTNLSYHRPENVQDVIDLVIRGNLNRSSSPTEANEVSSRSHSVLQIHVKQVLKNFDDIGSTNQIDSTLSIIDLAGSERAITTKNRGIRLYEGANINKSLLALGNCINALCINKKSCHIPYRDSKLTRLLKFSLGGNCKTVMIVCVSPSSLHYDETLNTLKYANRAKEIKTKVIRNQTSLNRHVGSYLKLITEQKQEIDKLKAREDKIVNMEISKYNLTVKKIEMSISDIGNNLNKVLANSGNFKTMKSLMLVKRRFLQLIEIEIDDIINWDYTTSEYFQEIKQKIQNDIKQLEIKFDSNDEIDTIFQNSESIDLPRLRESENWDEAMHLPRFQDKLNYLNELTRNEILINSSMIMEKLLTNDTMTRFFKFHASLITQEKNVDTILQELASVDETFDEFANIFMTQDNNTRRFSMTPPTPTVTAAILATAAPKKKLRWSDDIVNDSSAMDIDVSQNYNFAS</sequence>
<dbReference type="GO" id="GO:0005880">
    <property type="term" value="C:nuclear microtubule"/>
    <property type="evidence" value="ECO:0007669"/>
    <property type="project" value="EnsemblFungi"/>
</dbReference>
<organism evidence="12 13">
    <name type="scientific">Kazachstania africana (strain ATCC 22294 / BCRC 22015 / CBS 2517 / CECT 1963 / NBRC 1671 / NRRL Y-8276)</name>
    <name type="common">Yeast</name>
    <name type="synonym">Kluyveromyces africanus</name>
    <dbReference type="NCBI Taxonomy" id="1071382"/>
    <lineage>
        <taxon>Eukaryota</taxon>
        <taxon>Fungi</taxon>
        <taxon>Dikarya</taxon>
        <taxon>Ascomycota</taxon>
        <taxon>Saccharomycotina</taxon>
        <taxon>Saccharomycetes</taxon>
        <taxon>Saccharomycetales</taxon>
        <taxon>Saccharomycetaceae</taxon>
        <taxon>Kazachstania</taxon>
    </lineage>
</organism>
<evidence type="ECO:0000256" key="9">
    <source>
        <dbReference type="PROSITE-ProRule" id="PRU00283"/>
    </source>
</evidence>
<dbReference type="InterPro" id="IPR036961">
    <property type="entry name" value="Kinesin_motor_dom_sf"/>
</dbReference>
<dbReference type="GO" id="GO:0051228">
    <property type="term" value="P:mitotic spindle disassembly"/>
    <property type="evidence" value="ECO:0007669"/>
    <property type="project" value="EnsemblFungi"/>
</dbReference>
<dbReference type="PANTHER" id="PTHR47968">
    <property type="entry name" value="CENTROMERE PROTEIN E"/>
    <property type="match status" value="1"/>
</dbReference>
<dbReference type="EMBL" id="HE650826">
    <property type="protein sequence ID" value="CCF59016.1"/>
    <property type="molecule type" value="Genomic_DNA"/>
</dbReference>
<dbReference type="OrthoDB" id="3176171at2759"/>
<dbReference type="SMART" id="SM00129">
    <property type="entry name" value="KISc"/>
    <property type="match status" value="1"/>
</dbReference>
<dbReference type="GO" id="GO:0000132">
    <property type="term" value="P:establishment of mitotic spindle orientation"/>
    <property type="evidence" value="ECO:0007669"/>
    <property type="project" value="EnsemblFungi"/>
</dbReference>
<dbReference type="GO" id="GO:0035371">
    <property type="term" value="C:microtubule plus-end"/>
    <property type="evidence" value="ECO:0007669"/>
    <property type="project" value="EnsemblFungi"/>
</dbReference>
<keyword evidence="8" id="KW-0206">Cytoskeleton</keyword>
<dbReference type="Proteomes" id="UP000005220">
    <property type="component" value="Chromosome 6"/>
</dbReference>
<dbReference type="GO" id="GO:0030473">
    <property type="term" value="P:nuclear migration along microtubule"/>
    <property type="evidence" value="ECO:0007669"/>
    <property type="project" value="EnsemblFungi"/>
</dbReference>
<reference evidence="12 13" key="1">
    <citation type="journal article" date="2011" name="Proc. Natl. Acad. Sci. U.S.A.">
        <title>Evolutionary erosion of yeast sex chromosomes by mating-type switching accidents.</title>
        <authorList>
            <person name="Gordon J.L."/>
            <person name="Armisen D."/>
            <person name="Proux-Wera E."/>
            <person name="Oheigeartaigh S.S."/>
            <person name="Byrne K.P."/>
            <person name="Wolfe K.H."/>
        </authorList>
    </citation>
    <scope>NUCLEOTIDE SEQUENCE [LARGE SCALE GENOMIC DNA]</scope>
    <source>
        <strain evidence="13">ATCC 22294 / BCRC 22015 / CBS 2517 / CECT 1963 / NBRC 1671 / NRRL Y-8276</strain>
    </source>
</reference>
<evidence type="ECO:0000313" key="13">
    <source>
        <dbReference type="Proteomes" id="UP000005220"/>
    </source>
</evidence>
<dbReference type="InParanoid" id="H2AXB6"/>
<dbReference type="GO" id="GO:0000776">
    <property type="term" value="C:kinetochore"/>
    <property type="evidence" value="ECO:0007669"/>
    <property type="project" value="EnsemblFungi"/>
</dbReference>
<dbReference type="KEGG" id="kaf:KAFR_0F04210"/>
<dbReference type="RefSeq" id="XP_003958151.1">
    <property type="nucleotide sequence ID" value="XM_003958102.1"/>
</dbReference>
<gene>
    <name evidence="12" type="primary">KAFR0F04210</name>
    <name evidence="12" type="ORF">KAFR_0F04210</name>
</gene>
<dbReference type="FunFam" id="3.40.850.10:FF:000090">
    <property type="entry name" value="Kinesin-like protein"/>
    <property type="match status" value="1"/>
</dbReference>
<evidence type="ECO:0000313" key="12">
    <source>
        <dbReference type="EMBL" id="CCF59016.1"/>
    </source>
</evidence>
<dbReference type="Gene3D" id="3.40.850.10">
    <property type="entry name" value="Kinesin motor domain"/>
    <property type="match status" value="1"/>
</dbReference>
<dbReference type="GO" id="GO:0031115">
    <property type="term" value="P:negative regulation of microtubule polymerization"/>
    <property type="evidence" value="ECO:0007669"/>
    <property type="project" value="EnsemblFungi"/>
</dbReference>
<proteinExistence type="inferred from homology"/>
<comment type="similarity">
    <text evidence="9 10">Belongs to the TRAFAC class myosin-kinesin ATPase superfamily. Kinesin family.</text>
</comment>
<dbReference type="GeneID" id="13884483"/>
<evidence type="ECO:0000256" key="8">
    <source>
        <dbReference type="ARBA" id="ARBA00023212"/>
    </source>
</evidence>
<keyword evidence="4 9" id="KW-0547">Nucleotide-binding</keyword>
<evidence type="ECO:0000256" key="10">
    <source>
        <dbReference type="RuleBase" id="RU000394"/>
    </source>
</evidence>
<dbReference type="PROSITE" id="PS50067">
    <property type="entry name" value="KINESIN_MOTOR_2"/>
    <property type="match status" value="1"/>
</dbReference>
<dbReference type="PROSITE" id="PS00411">
    <property type="entry name" value="KINESIN_MOTOR_1"/>
    <property type="match status" value="1"/>
</dbReference>
<keyword evidence="7 9" id="KW-0505">Motor protein</keyword>
<dbReference type="GO" id="GO:0090307">
    <property type="term" value="P:mitotic spindle assembly"/>
    <property type="evidence" value="ECO:0007669"/>
    <property type="project" value="EnsemblFungi"/>
</dbReference>
<name>H2AXB6_KAZAF</name>
<dbReference type="GO" id="GO:0008574">
    <property type="term" value="F:plus-end-directed microtubule motor activity"/>
    <property type="evidence" value="ECO:0007669"/>
    <property type="project" value="EnsemblFungi"/>
</dbReference>
<accession>H2AXB6</accession>
<evidence type="ECO:0000256" key="6">
    <source>
        <dbReference type="ARBA" id="ARBA00023054"/>
    </source>
</evidence>
<dbReference type="HOGENOM" id="CLU_001485_21_2_1"/>
<evidence type="ECO:0000256" key="5">
    <source>
        <dbReference type="ARBA" id="ARBA00022840"/>
    </source>
</evidence>
<keyword evidence="2" id="KW-0963">Cytoplasm</keyword>
<dbReference type="InterPro" id="IPR019821">
    <property type="entry name" value="Kinesin_motor_CS"/>
</dbReference>
<dbReference type="GO" id="GO:0007079">
    <property type="term" value="P:mitotic chromosome movement towards spindle pole"/>
    <property type="evidence" value="ECO:0007669"/>
    <property type="project" value="EnsemblFungi"/>
</dbReference>
<dbReference type="STRING" id="1071382.H2AXB6"/>
<dbReference type="InterPro" id="IPR001752">
    <property type="entry name" value="Kinesin_motor_dom"/>
</dbReference>
<keyword evidence="6" id="KW-0175">Coiled coil</keyword>
<dbReference type="SUPFAM" id="SSF52540">
    <property type="entry name" value="P-loop containing nucleoside triphosphate hydrolases"/>
    <property type="match status" value="1"/>
</dbReference>
<evidence type="ECO:0000256" key="4">
    <source>
        <dbReference type="ARBA" id="ARBA00022741"/>
    </source>
</evidence>
<keyword evidence="13" id="KW-1185">Reference proteome</keyword>
<keyword evidence="5 9" id="KW-0067">ATP-binding</keyword>
<dbReference type="PANTHER" id="PTHR47968:SF13">
    <property type="entry name" value="KINESIN-LIKE PROTEIN KIF19 ISOFORM X1"/>
    <property type="match status" value="1"/>
</dbReference>
<dbReference type="GO" id="GO:0061673">
    <property type="term" value="C:mitotic spindle astral microtubule"/>
    <property type="evidence" value="ECO:0007669"/>
    <property type="project" value="EnsemblFungi"/>
</dbReference>
<dbReference type="InterPro" id="IPR027417">
    <property type="entry name" value="P-loop_NTPase"/>
</dbReference>
<dbReference type="GO" id="GO:0070463">
    <property type="term" value="F:tubulin-dependent ATPase activity"/>
    <property type="evidence" value="ECO:0007669"/>
    <property type="project" value="EnsemblFungi"/>
</dbReference>
<evidence type="ECO:0000256" key="1">
    <source>
        <dbReference type="ARBA" id="ARBA00004245"/>
    </source>
</evidence>
<evidence type="ECO:0000256" key="3">
    <source>
        <dbReference type="ARBA" id="ARBA00022701"/>
    </source>
</evidence>